<accession>A0A8C7Y723</accession>
<dbReference type="PANTHER" id="PTHR46747:SF1">
    <property type="entry name" value="ALPHA-PROTEIN KINASE 1"/>
    <property type="match status" value="1"/>
</dbReference>
<dbReference type="Ensembl" id="ENSOSIT00000025601.1">
    <property type="protein sequence ID" value="ENSOSIP00000024246.1"/>
    <property type="gene ID" value="ENSOSIG00000012745.1"/>
</dbReference>
<name>A0A8C7Y723_9TELE</name>
<dbReference type="GO" id="GO:0004674">
    <property type="term" value="F:protein serine/threonine kinase activity"/>
    <property type="evidence" value="ECO:0007669"/>
    <property type="project" value="InterPro"/>
</dbReference>
<proteinExistence type="predicted"/>
<dbReference type="GO" id="GO:0002753">
    <property type="term" value="P:cytoplasmic pattern recognition receptor signaling pathway"/>
    <property type="evidence" value="ECO:0007669"/>
    <property type="project" value="TreeGrafter"/>
</dbReference>
<keyword evidence="2" id="KW-1185">Reference proteome</keyword>
<dbReference type="GeneTree" id="ENSGT00940000159753"/>
<reference evidence="1" key="1">
    <citation type="submission" date="2025-08" db="UniProtKB">
        <authorList>
            <consortium name="Ensembl"/>
        </authorList>
    </citation>
    <scope>IDENTIFICATION</scope>
</reference>
<evidence type="ECO:0000313" key="1">
    <source>
        <dbReference type="Ensembl" id="ENSOSIP00000024246.1"/>
    </source>
</evidence>
<dbReference type="AlphaFoldDB" id="A0A8C7Y723"/>
<dbReference type="GO" id="GO:0005929">
    <property type="term" value="C:cilium"/>
    <property type="evidence" value="ECO:0007669"/>
    <property type="project" value="TreeGrafter"/>
</dbReference>
<organism evidence="1 2">
    <name type="scientific">Oryzias sinensis</name>
    <name type="common">Chinese medaka</name>
    <dbReference type="NCBI Taxonomy" id="183150"/>
    <lineage>
        <taxon>Eukaryota</taxon>
        <taxon>Metazoa</taxon>
        <taxon>Chordata</taxon>
        <taxon>Craniata</taxon>
        <taxon>Vertebrata</taxon>
        <taxon>Euteleostomi</taxon>
        <taxon>Actinopterygii</taxon>
        <taxon>Neopterygii</taxon>
        <taxon>Teleostei</taxon>
        <taxon>Neoteleostei</taxon>
        <taxon>Acanthomorphata</taxon>
        <taxon>Ovalentaria</taxon>
        <taxon>Atherinomorphae</taxon>
        <taxon>Beloniformes</taxon>
        <taxon>Adrianichthyidae</taxon>
        <taxon>Oryziinae</taxon>
        <taxon>Oryzias</taxon>
    </lineage>
</organism>
<dbReference type="GO" id="GO:0048029">
    <property type="term" value="F:monosaccharide binding"/>
    <property type="evidence" value="ECO:0007669"/>
    <property type="project" value="TreeGrafter"/>
</dbReference>
<protein>
    <submittedName>
        <fullName evidence="1">Uncharacterized protein</fullName>
    </submittedName>
</protein>
<reference evidence="1" key="2">
    <citation type="submission" date="2025-09" db="UniProtKB">
        <authorList>
            <consortium name="Ensembl"/>
        </authorList>
    </citation>
    <scope>IDENTIFICATION</scope>
</reference>
<dbReference type="GO" id="GO:0045087">
    <property type="term" value="P:innate immune response"/>
    <property type="evidence" value="ECO:0007669"/>
    <property type="project" value="TreeGrafter"/>
</dbReference>
<dbReference type="InterPro" id="IPR043529">
    <property type="entry name" value="ALPK1"/>
</dbReference>
<dbReference type="Proteomes" id="UP000694383">
    <property type="component" value="Unplaced"/>
</dbReference>
<evidence type="ECO:0000313" key="2">
    <source>
        <dbReference type="Proteomes" id="UP000694383"/>
    </source>
</evidence>
<sequence length="305" mass="34378">MEVGDLLSECAKCAAVRRAPISQAHRLHFCSCRDSLSAELASLLQEAVDMKWPFVPEKWQFNPAIGASDKTNLSDLIRDHLPKLLVSITSGNERKDPPPLACNPHPLFLQALLKASIMVDEAPTALAVILLVDRFLYWTDQSSQLLKIARLLHKAHPETPIAPQLVIRQSRVYLNSGKLQRAEFILSSLIQNCGTTGCWTYRSESDRALVQAVSVQVRGTLLQKLGLWREAAELICASLVGYYALPQPDRKVTLILLLLIYTESLWSDIYATTLHTKPSKLKMKIFPLKFLYFLLSKNVFTFNHR</sequence>
<dbReference type="PANTHER" id="PTHR46747">
    <property type="entry name" value="ALPHA-PROTEIN KINASE 1"/>
    <property type="match status" value="1"/>
</dbReference>